<dbReference type="InterPro" id="IPR039425">
    <property type="entry name" value="RNA_pol_sigma-70-like"/>
</dbReference>
<organism evidence="7 8">
    <name type="scientific">Amycolatopsis saalfeldensis</name>
    <dbReference type="NCBI Taxonomy" id="394193"/>
    <lineage>
        <taxon>Bacteria</taxon>
        <taxon>Bacillati</taxon>
        <taxon>Actinomycetota</taxon>
        <taxon>Actinomycetes</taxon>
        <taxon>Pseudonocardiales</taxon>
        <taxon>Pseudonocardiaceae</taxon>
        <taxon>Amycolatopsis</taxon>
    </lineage>
</organism>
<dbReference type="GO" id="GO:0003677">
    <property type="term" value="F:DNA binding"/>
    <property type="evidence" value="ECO:0007669"/>
    <property type="project" value="UniProtKB-KW"/>
</dbReference>
<keyword evidence="2" id="KW-0805">Transcription regulation</keyword>
<comment type="similarity">
    <text evidence="1">Belongs to the sigma-70 factor family. ECF subfamily.</text>
</comment>
<dbReference type="InterPro" id="IPR036388">
    <property type="entry name" value="WH-like_DNA-bd_sf"/>
</dbReference>
<dbReference type="Proteomes" id="UP000198582">
    <property type="component" value="Unassembled WGS sequence"/>
</dbReference>
<evidence type="ECO:0000313" key="8">
    <source>
        <dbReference type="Proteomes" id="UP000198582"/>
    </source>
</evidence>
<dbReference type="InterPro" id="IPR014284">
    <property type="entry name" value="RNA_pol_sigma-70_dom"/>
</dbReference>
<dbReference type="SUPFAM" id="SSF88659">
    <property type="entry name" value="Sigma3 and sigma4 domains of RNA polymerase sigma factors"/>
    <property type="match status" value="1"/>
</dbReference>
<dbReference type="PANTHER" id="PTHR43133">
    <property type="entry name" value="RNA POLYMERASE ECF-TYPE SIGMA FACTO"/>
    <property type="match status" value="1"/>
</dbReference>
<reference evidence="7 8" key="1">
    <citation type="submission" date="2016-10" db="EMBL/GenBank/DDBJ databases">
        <authorList>
            <person name="de Groot N.N."/>
        </authorList>
    </citation>
    <scope>NUCLEOTIDE SEQUENCE [LARGE SCALE GENOMIC DNA]</scope>
    <source>
        <strain evidence="7 8">DSM 44993</strain>
    </source>
</reference>
<dbReference type="InterPro" id="IPR007627">
    <property type="entry name" value="RNA_pol_sigma70_r2"/>
</dbReference>
<dbReference type="Gene3D" id="1.10.1740.10">
    <property type="match status" value="1"/>
</dbReference>
<evidence type="ECO:0000256" key="2">
    <source>
        <dbReference type="ARBA" id="ARBA00023015"/>
    </source>
</evidence>
<keyword evidence="4" id="KW-0238">DNA-binding</keyword>
<feature type="domain" description="RNA polymerase sigma-70 region 2" evidence="6">
    <location>
        <begin position="28"/>
        <end position="93"/>
    </location>
</feature>
<dbReference type="InterPro" id="IPR013325">
    <property type="entry name" value="RNA_pol_sigma_r2"/>
</dbReference>
<dbReference type="Gene3D" id="1.10.10.10">
    <property type="entry name" value="Winged helix-like DNA-binding domain superfamily/Winged helix DNA-binding domain"/>
    <property type="match status" value="1"/>
</dbReference>
<dbReference type="SUPFAM" id="SSF88946">
    <property type="entry name" value="Sigma2 domain of RNA polymerase sigma factors"/>
    <property type="match status" value="1"/>
</dbReference>
<protein>
    <submittedName>
        <fullName evidence="7">RNA polymerase sigma factor, sigma-70 family</fullName>
    </submittedName>
</protein>
<keyword evidence="8" id="KW-1185">Reference proteome</keyword>
<gene>
    <name evidence="7" type="ORF">SAMN04489732_106105</name>
</gene>
<dbReference type="Pfam" id="PF04542">
    <property type="entry name" value="Sigma70_r2"/>
    <property type="match status" value="1"/>
</dbReference>
<evidence type="ECO:0000259" key="6">
    <source>
        <dbReference type="Pfam" id="PF04542"/>
    </source>
</evidence>
<dbReference type="NCBIfam" id="TIGR02937">
    <property type="entry name" value="sigma70-ECF"/>
    <property type="match status" value="1"/>
</dbReference>
<evidence type="ECO:0000256" key="1">
    <source>
        <dbReference type="ARBA" id="ARBA00010641"/>
    </source>
</evidence>
<dbReference type="InterPro" id="IPR013324">
    <property type="entry name" value="RNA_pol_sigma_r3/r4-like"/>
</dbReference>
<name>A0A1H8WZK7_9PSEU</name>
<sequence length="192" mass="21132">MSPMRDDPSVVALVTRARGGDRGAWDEIVERYAPLVWAVCGRHRLSGADADDVGAAVWLRLVEQLGRLREPAALPGWLATTTRHECLRLLRAKLRQIPVEDDPFPDEAVAAADEWLLAEERRLALRRGFATLPERCRRLLEMLFDDPPVAYARISEQLGMAVGGIGPNRLRCLGLLRRSPPVAALAPTTAGA</sequence>
<proteinExistence type="inferred from homology"/>
<dbReference type="EMBL" id="FOEF01000006">
    <property type="protein sequence ID" value="SEP33145.1"/>
    <property type="molecule type" value="Genomic_DNA"/>
</dbReference>
<dbReference type="PANTHER" id="PTHR43133:SF8">
    <property type="entry name" value="RNA POLYMERASE SIGMA FACTOR HI_1459-RELATED"/>
    <property type="match status" value="1"/>
</dbReference>
<evidence type="ECO:0000256" key="3">
    <source>
        <dbReference type="ARBA" id="ARBA00023082"/>
    </source>
</evidence>
<evidence type="ECO:0000313" key="7">
    <source>
        <dbReference type="EMBL" id="SEP33145.1"/>
    </source>
</evidence>
<evidence type="ECO:0000256" key="4">
    <source>
        <dbReference type="ARBA" id="ARBA00023125"/>
    </source>
</evidence>
<dbReference type="GO" id="GO:0016987">
    <property type="term" value="F:sigma factor activity"/>
    <property type="evidence" value="ECO:0007669"/>
    <property type="project" value="UniProtKB-KW"/>
</dbReference>
<evidence type="ECO:0000256" key="5">
    <source>
        <dbReference type="ARBA" id="ARBA00023163"/>
    </source>
</evidence>
<keyword evidence="5" id="KW-0804">Transcription</keyword>
<keyword evidence="3" id="KW-0731">Sigma factor</keyword>
<dbReference type="GO" id="GO:0006352">
    <property type="term" value="P:DNA-templated transcription initiation"/>
    <property type="evidence" value="ECO:0007669"/>
    <property type="project" value="InterPro"/>
</dbReference>
<dbReference type="AlphaFoldDB" id="A0A1H8WZK7"/>
<dbReference type="STRING" id="394193.SAMN04489732_106105"/>
<accession>A0A1H8WZK7</accession>